<dbReference type="STRING" id="1297742.A176_004345"/>
<reference evidence="3 4" key="1">
    <citation type="journal article" date="2016" name="PLoS ONE">
        <title>Complete Genome Sequence and Comparative Genomics of a Novel Myxobacterium Myxococcus hansupus.</title>
        <authorList>
            <person name="Sharma G."/>
            <person name="Narwani T."/>
            <person name="Subramanian S."/>
        </authorList>
    </citation>
    <scope>NUCLEOTIDE SEQUENCE [LARGE SCALE GENOMIC DNA]</scope>
    <source>
        <strain evidence="4">mixupus</strain>
    </source>
</reference>
<dbReference type="Proteomes" id="UP000009026">
    <property type="component" value="Chromosome"/>
</dbReference>
<dbReference type="PROSITE" id="PS50851">
    <property type="entry name" value="CHEW"/>
    <property type="match status" value="1"/>
</dbReference>
<dbReference type="InterPro" id="IPR002545">
    <property type="entry name" value="CheW-lke_dom"/>
</dbReference>
<evidence type="ECO:0000256" key="1">
    <source>
        <dbReference type="SAM" id="MobiDB-lite"/>
    </source>
</evidence>
<dbReference type="PANTHER" id="PTHR22617:SF43">
    <property type="entry name" value="PROTEIN PILI"/>
    <property type="match status" value="1"/>
</dbReference>
<protein>
    <submittedName>
        <fullName evidence="3">Positive regulator of CheA protein activity (CheW)</fullName>
    </submittedName>
</protein>
<sequence>MSKDDAKTDYAGLKRQLTEAHSQLDGRQAVSPEKRREVLSARARALAESRHEERQEVLSVLAFTVGGERYAVRIEHVDHVLEARGIASLPGAPRHVLGALVSRSRVVPVLDLRQLLGLEGGGMSDLSKVVVVEAGDNEEGFGLAAESVEGRKELPKVELSQPPPGPFLFLTPDRLTVLDLEQLGGPSATRPDGE</sequence>
<name>A0A0H4X0Q0_9BACT</name>
<dbReference type="PANTHER" id="PTHR22617">
    <property type="entry name" value="CHEMOTAXIS SENSOR HISTIDINE KINASE-RELATED"/>
    <property type="match status" value="1"/>
</dbReference>
<dbReference type="EMBL" id="CP012109">
    <property type="protein sequence ID" value="AKQ67433.1"/>
    <property type="molecule type" value="Genomic_DNA"/>
</dbReference>
<feature type="region of interest" description="Disordered" evidence="1">
    <location>
        <begin position="1"/>
        <end position="33"/>
    </location>
</feature>
<dbReference type="InterPro" id="IPR039315">
    <property type="entry name" value="CheW"/>
</dbReference>
<dbReference type="AlphaFoldDB" id="A0A0H4X0Q0"/>
<dbReference type="OrthoDB" id="5508837at2"/>
<evidence type="ECO:0000313" key="3">
    <source>
        <dbReference type="EMBL" id="AKQ67433.1"/>
    </source>
</evidence>
<gene>
    <name evidence="3" type="ORF">A176_004345</name>
</gene>
<evidence type="ECO:0000259" key="2">
    <source>
        <dbReference type="PROSITE" id="PS50851"/>
    </source>
</evidence>
<dbReference type="SUPFAM" id="SSF50341">
    <property type="entry name" value="CheW-like"/>
    <property type="match status" value="1"/>
</dbReference>
<dbReference type="GO" id="GO:0006935">
    <property type="term" value="P:chemotaxis"/>
    <property type="evidence" value="ECO:0007669"/>
    <property type="project" value="InterPro"/>
</dbReference>
<organism evidence="3 4">
    <name type="scientific">Pseudomyxococcus hansupus</name>
    <dbReference type="NCBI Taxonomy" id="1297742"/>
    <lineage>
        <taxon>Bacteria</taxon>
        <taxon>Pseudomonadati</taxon>
        <taxon>Myxococcota</taxon>
        <taxon>Myxococcia</taxon>
        <taxon>Myxococcales</taxon>
        <taxon>Cystobacterineae</taxon>
        <taxon>Myxococcaceae</taxon>
        <taxon>Pseudomyxococcus</taxon>
    </lineage>
</organism>
<dbReference type="RefSeq" id="WP_002634830.1">
    <property type="nucleotide sequence ID" value="NZ_CP012109.1"/>
</dbReference>
<keyword evidence="4" id="KW-1185">Reference proteome</keyword>
<dbReference type="PATRIC" id="fig|1297742.4.peg.4387"/>
<evidence type="ECO:0000313" key="4">
    <source>
        <dbReference type="Proteomes" id="UP000009026"/>
    </source>
</evidence>
<feature type="domain" description="CheW-like" evidence="2">
    <location>
        <begin position="57"/>
        <end position="194"/>
    </location>
</feature>
<dbReference type="GO" id="GO:0007165">
    <property type="term" value="P:signal transduction"/>
    <property type="evidence" value="ECO:0007669"/>
    <property type="project" value="InterPro"/>
</dbReference>
<dbReference type="KEGG" id="mym:A176_004345"/>
<dbReference type="GO" id="GO:0005829">
    <property type="term" value="C:cytosol"/>
    <property type="evidence" value="ECO:0007669"/>
    <property type="project" value="TreeGrafter"/>
</dbReference>
<dbReference type="SMART" id="SM00260">
    <property type="entry name" value="CheW"/>
    <property type="match status" value="1"/>
</dbReference>
<dbReference type="Pfam" id="PF01584">
    <property type="entry name" value="CheW"/>
    <property type="match status" value="1"/>
</dbReference>
<dbReference type="InterPro" id="IPR036061">
    <property type="entry name" value="CheW-like_dom_sf"/>
</dbReference>
<accession>A0A0H4X0Q0</accession>
<dbReference type="Gene3D" id="2.30.30.40">
    <property type="entry name" value="SH3 Domains"/>
    <property type="match status" value="1"/>
</dbReference>
<dbReference type="Gene3D" id="2.40.50.180">
    <property type="entry name" value="CheA-289, Domain 4"/>
    <property type="match status" value="1"/>
</dbReference>
<proteinExistence type="predicted"/>
<dbReference type="eggNOG" id="COG0835">
    <property type="taxonomic scope" value="Bacteria"/>
</dbReference>